<proteinExistence type="inferred from homology"/>
<comment type="caution">
    <text evidence="2">The sequence shown here is derived from an EMBL/GenBank/DDBJ whole genome shotgun (WGS) entry which is preliminary data.</text>
</comment>
<reference evidence="3" key="1">
    <citation type="journal article" date="2019" name="Int. J. Syst. Evol. Microbiol.">
        <title>The Global Catalogue of Microorganisms (GCM) 10K type strain sequencing project: providing services to taxonomists for standard genome sequencing and annotation.</title>
        <authorList>
            <consortium name="The Broad Institute Genomics Platform"/>
            <consortium name="The Broad Institute Genome Sequencing Center for Infectious Disease"/>
            <person name="Wu L."/>
            <person name="Ma J."/>
        </authorList>
    </citation>
    <scope>NUCLEOTIDE SEQUENCE [LARGE SCALE GENOMIC DNA]</scope>
    <source>
        <strain evidence="3">CGMCC 1.16305</strain>
    </source>
</reference>
<dbReference type="EMBL" id="JBHTCO010000004">
    <property type="protein sequence ID" value="MFC7392071.1"/>
    <property type="molecule type" value="Genomic_DNA"/>
</dbReference>
<organism evidence="2 3">
    <name type="scientific">Scopulibacillus cellulosilyticus</name>
    <dbReference type="NCBI Taxonomy" id="2665665"/>
    <lineage>
        <taxon>Bacteria</taxon>
        <taxon>Bacillati</taxon>
        <taxon>Bacillota</taxon>
        <taxon>Bacilli</taxon>
        <taxon>Bacillales</taxon>
        <taxon>Sporolactobacillaceae</taxon>
        <taxon>Scopulibacillus</taxon>
    </lineage>
</organism>
<dbReference type="RefSeq" id="WP_380963721.1">
    <property type="nucleotide sequence ID" value="NZ_JBHTCO010000004.1"/>
</dbReference>
<dbReference type="PANTHER" id="PTHR18964">
    <property type="entry name" value="ROK (REPRESSOR, ORF, KINASE) FAMILY"/>
    <property type="match status" value="1"/>
</dbReference>
<accession>A0ABW2PXX3</accession>
<keyword evidence="3" id="KW-1185">Reference proteome</keyword>
<dbReference type="Gene3D" id="3.30.420.40">
    <property type="match status" value="2"/>
</dbReference>
<dbReference type="PANTHER" id="PTHR18964:SF149">
    <property type="entry name" value="BIFUNCTIONAL UDP-N-ACETYLGLUCOSAMINE 2-EPIMERASE_N-ACETYLMANNOSAMINE KINASE"/>
    <property type="match status" value="1"/>
</dbReference>
<dbReference type="Pfam" id="PF00480">
    <property type="entry name" value="ROK"/>
    <property type="match status" value="1"/>
</dbReference>
<protein>
    <submittedName>
        <fullName evidence="2">ROK family protein</fullName>
    </submittedName>
</protein>
<evidence type="ECO:0000313" key="2">
    <source>
        <dbReference type="EMBL" id="MFC7392071.1"/>
    </source>
</evidence>
<gene>
    <name evidence="2" type="ORF">ACFQRG_03675</name>
</gene>
<comment type="similarity">
    <text evidence="1">Belongs to the ROK (NagC/XylR) family.</text>
</comment>
<evidence type="ECO:0000256" key="1">
    <source>
        <dbReference type="ARBA" id="ARBA00006479"/>
    </source>
</evidence>
<evidence type="ECO:0000313" key="3">
    <source>
        <dbReference type="Proteomes" id="UP001596505"/>
    </source>
</evidence>
<sequence>MPYSLGVDIGGTKIAAGIVDEKGKCLFRTQHPSISGNRENMYQQVVRCIKDVVDQFGCSIEGLEGIGIGVPGKVDTEKGIAVYQNNLQWADFPIKQRILEQFPVKKVVIDNDVYMAAFAEWIQHGQEMEETFVYLTISTGISCCTIHNGTFIRGSTGFAGEIGMLPVAVDPLTGERLPLETMASGPAIERLADKKAQSNKNFISGSVSAIIKSCKQIIMEYRNQEPYALEVMNEILDYLAKGLYTIICILDPNKLVLGGGVINHNPELIKAVKDSLQTYLISEQADLLNRIYPSILKGDAGLIGAGLRIHEFFN</sequence>
<name>A0ABW2PXX3_9BACL</name>
<dbReference type="InterPro" id="IPR043129">
    <property type="entry name" value="ATPase_NBD"/>
</dbReference>
<dbReference type="InterPro" id="IPR000600">
    <property type="entry name" value="ROK"/>
</dbReference>
<dbReference type="Proteomes" id="UP001596505">
    <property type="component" value="Unassembled WGS sequence"/>
</dbReference>
<dbReference type="SUPFAM" id="SSF53067">
    <property type="entry name" value="Actin-like ATPase domain"/>
    <property type="match status" value="1"/>
</dbReference>